<evidence type="ECO:0008006" key="5">
    <source>
        <dbReference type="Google" id="ProtNLM"/>
    </source>
</evidence>
<keyword evidence="4" id="KW-1185">Reference proteome</keyword>
<name>A0ABW2X1Z1_9ACTN</name>
<feature type="chain" id="PRO_5045182182" description="ATP-dependent DNA helicase RecG" evidence="2">
    <location>
        <begin position="30"/>
        <end position="663"/>
    </location>
</feature>
<keyword evidence="2" id="KW-0732">Signal</keyword>
<evidence type="ECO:0000313" key="3">
    <source>
        <dbReference type="EMBL" id="MFD0627791.1"/>
    </source>
</evidence>
<evidence type="ECO:0000313" key="4">
    <source>
        <dbReference type="Proteomes" id="UP001596915"/>
    </source>
</evidence>
<sequence>MLHRLLRGLLAAALGAAALLVPDARPAHAAGPSGPGCDPLAPVECLLPFPNDWYTRPDPATDTGRRVAFGAAVLPRATAGRPVDPTAWNRSDGFSPGSTLIAHVPGLEPAATGAAPITDIGRSLAPDAPVVLLDTRTGERWPYWAEPDANATDPVRRALLIHPARNFRDGHHYAVALRNLKDGAGRTIAAADPFAAVAGRPLPGGHPLHARQRQLRPALKALRRAGVRSEGLYLAWDFTVASTRGLTGDLFTIRDDAFRRLGGRSPGFAVTQVTDFTAEQDPRIAREVTGRIEVPGYLNLPGGPPGSVFHRGRDGLPRRLPLNTQLATFRCEIPRSAFRTASHPALYGHGLLGRRSEVGAGNVKAMAAEHNFTFCATDWIGMAEEDIPVVLGALADPNLFPAVPERSEQGMLNALFLARALIHADGLSTDPAFRDAAGRPLVDTRHGIGYDGNSQGGILGGALVAASPDIRRGVLGVTGMNYGLLLNRSADFAPFQQVLDTSYPDKLRQQIVLQLFQMVWDRGEANGYASHLTDRHQVLMHIAYGDHQVANAAADVEARTLGARLIAPALAPGRSPDTVPYWGIKTVSRDQLPYRGSAMTVWDSGTPTPPLTNTPPTGPQYGHDPHSDPRNSSAARQQKATFLTTGRVINVCGTTPCTAVPAS</sequence>
<feature type="region of interest" description="Disordered" evidence="1">
    <location>
        <begin position="598"/>
        <end position="638"/>
    </location>
</feature>
<dbReference type="Proteomes" id="UP001596915">
    <property type="component" value="Unassembled WGS sequence"/>
</dbReference>
<accession>A0ABW2X1Z1</accession>
<gene>
    <name evidence="3" type="ORF">ACFQ2K_39270</name>
</gene>
<dbReference type="EMBL" id="JBHTGL010000008">
    <property type="protein sequence ID" value="MFD0627791.1"/>
    <property type="molecule type" value="Genomic_DNA"/>
</dbReference>
<organism evidence="3 4">
    <name type="scientific">Streptomyces sanglieri</name>
    <dbReference type="NCBI Taxonomy" id="193460"/>
    <lineage>
        <taxon>Bacteria</taxon>
        <taxon>Bacillati</taxon>
        <taxon>Actinomycetota</taxon>
        <taxon>Actinomycetes</taxon>
        <taxon>Kitasatosporales</taxon>
        <taxon>Streptomycetaceae</taxon>
        <taxon>Streptomyces</taxon>
    </lineage>
</organism>
<protein>
    <recommendedName>
        <fullName evidence="5">ATP-dependent DNA helicase RecG</fullName>
    </recommendedName>
</protein>
<proteinExistence type="predicted"/>
<feature type="signal peptide" evidence="2">
    <location>
        <begin position="1"/>
        <end position="29"/>
    </location>
</feature>
<reference evidence="4" key="1">
    <citation type="journal article" date="2019" name="Int. J. Syst. Evol. Microbiol.">
        <title>The Global Catalogue of Microorganisms (GCM) 10K type strain sequencing project: providing services to taxonomists for standard genome sequencing and annotation.</title>
        <authorList>
            <consortium name="The Broad Institute Genomics Platform"/>
            <consortium name="The Broad Institute Genome Sequencing Center for Infectious Disease"/>
            <person name="Wu L."/>
            <person name="Ma J."/>
        </authorList>
    </citation>
    <scope>NUCLEOTIDE SEQUENCE [LARGE SCALE GENOMIC DNA]</scope>
    <source>
        <strain evidence="4">JCM 12607</strain>
    </source>
</reference>
<evidence type="ECO:0000256" key="1">
    <source>
        <dbReference type="SAM" id="MobiDB-lite"/>
    </source>
</evidence>
<comment type="caution">
    <text evidence="3">The sequence shown here is derived from an EMBL/GenBank/DDBJ whole genome shotgun (WGS) entry which is preliminary data.</text>
</comment>
<evidence type="ECO:0000256" key="2">
    <source>
        <dbReference type="SAM" id="SignalP"/>
    </source>
</evidence>
<feature type="compositionally biased region" description="Pro residues" evidence="1">
    <location>
        <begin position="607"/>
        <end position="618"/>
    </location>
</feature>